<evidence type="ECO:0000313" key="3">
    <source>
        <dbReference type="Proteomes" id="UP000026962"/>
    </source>
</evidence>
<proteinExistence type="predicted"/>
<reference evidence="2" key="2">
    <citation type="submission" date="2018-05" db="EMBL/GenBank/DDBJ databases">
        <title>OpunRS2 (Oryza punctata Reference Sequence Version 2).</title>
        <authorList>
            <person name="Zhang J."/>
            <person name="Kudrna D."/>
            <person name="Lee S."/>
            <person name="Talag J."/>
            <person name="Welchert J."/>
            <person name="Wing R.A."/>
        </authorList>
    </citation>
    <scope>NUCLEOTIDE SEQUENCE [LARGE SCALE GENOMIC DNA]</scope>
</reference>
<sequence length="230" mass="24975">MPRVATATDMSIVETLNREESATALAKTPVQKRGTEENERHGRKKLGPHAGKLGAMRGRWGERGSAREGARAGALAAGEGIARPAPGICGRNATAPVQFHSLSKTWVPVPDSFRRDETGFLLRRYSQVTTRKPVAGIPLCHLSPQACRSNTSRGHLPQSELPDQIKMIIKTSLLAMGAAVKVWAQQQPPLDHDTEESCMSKSASNVRFVRSFVRSSGYVTYACAIVESSR</sequence>
<evidence type="ECO:0000256" key="1">
    <source>
        <dbReference type="SAM" id="MobiDB-lite"/>
    </source>
</evidence>
<name>A0A0E0LH63_ORYPU</name>
<reference evidence="2" key="1">
    <citation type="submission" date="2015-04" db="UniProtKB">
        <authorList>
            <consortium name="EnsemblPlants"/>
        </authorList>
    </citation>
    <scope>IDENTIFICATION</scope>
</reference>
<dbReference type="AlphaFoldDB" id="A0A0E0LH63"/>
<keyword evidence="3" id="KW-1185">Reference proteome</keyword>
<feature type="region of interest" description="Disordered" evidence="1">
    <location>
        <begin position="16"/>
        <end position="65"/>
    </location>
</feature>
<dbReference type="Gramene" id="OPUNC07G03080.1">
    <property type="protein sequence ID" value="OPUNC07G03080.1"/>
    <property type="gene ID" value="OPUNC07G03080"/>
</dbReference>
<organism evidence="2">
    <name type="scientific">Oryza punctata</name>
    <name type="common">Red rice</name>
    <dbReference type="NCBI Taxonomy" id="4537"/>
    <lineage>
        <taxon>Eukaryota</taxon>
        <taxon>Viridiplantae</taxon>
        <taxon>Streptophyta</taxon>
        <taxon>Embryophyta</taxon>
        <taxon>Tracheophyta</taxon>
        <taxon>Spermatophyta</taxon>
        <taxon>Magnoliopsida</taxon>
        <taxon>Liliopsida</taxon>
        <taxon>Poales</taxon>
        <taxon>Poaceae</taxon>
        <taxon>BOP clade</taxon>
        <taxon>Oryzoideae</taxon>
        <taxon>Oryzeae</taxon>
        <taxon>Oryzinae</taxon>
        <taxon>Oryza</taxon>
    </lineage>
</organism>
<dbReference type="HOGENOM" id="CLU_1206482_0_0_1"/>
<dbReference type="EnsemblPlants" id="OPUNC07G03080.1">
    <property type="protein sequence ID" value="OPUNC07G03080.1"/>
    <property type="gene ID" value="OPUNC07G03080"/>
</dbReference>
<evidence type="ECO:0000313" key="2">
    <source>
        <dbReference type="EnsemblPlants" id="OPUNC07G03080.1"/>
    </source>
</evidence>
<protein>
    <submittedName>
        <fullName evidence="2">Uncharacterized protein</fullName>
    </submittedName>
</protein>
<accession>A0A0E0LH63</accession>
<dbReference type="Proteomes" id="UP000026962">
    <property type="component" value="Chromosome 7"/>
</dbReference>